<evidence type="ECO:0000256" key="2">
    <source>
        <dbReference type="ARBA" id="ARBA00012759"/>
    </source>
</evidence>
<dbReference type="EC" id="3.4.19.12" evidence="2"/>
<organism evidence="13 17">
    <name type="scientific">Adineta steineri</name>
    <dbReference type="NCBI Taxonomy" id="433720"/>
    <lineage>
        <taxon>Eukaryota</taxon>
        <taxon>Metazoa</taxon>
        <taxon>Spiralia</taxon>
        <taxon>Gnathifera</taxon>
        <taxon>Rotifera</taxon>
        <taxon>Eurotatoria</taxon>
        <taxon>Bdelloidea</taxon>
        <taxon>Adinetida</taxon>
        <taxon>Adinetidae</taxon>
        <taxon>Adineta</taxon>
    </lineage>
</organism>
<dbReference type="InterPro" id="IPR051346">
    <property type="entry name" value="OTU_Deubiquitinase"/>
</dbReference>
<evidence type="ECO:0000256" key="7">
    <source>
        <dbReference type="SAM" id="Coils"/>
    </source>
</evidence>
<feature type="domain" description="DUF3645" evidence="10">
    <location>
        <begin position="2389"/>
        <end position="2417"/>
    </location>
</feature>
<dbReference type="Pfam" id="PF12359">
    <property type="entry name" value="DUF3645"/>
    <property type="match status" value="1"/>
</dbReference>
<dbReference type="SUPFAM" id="SSF52540">
    <property type="entry name" value="P-loop containing nucleoside triphosphate hydrolases"/>
    <property type="match status" value="1"/>
</dbReference>
<evidence type="ECO:0000256" key="1">
    <source>
        <dbReference type="ARBA" id="ARBA00000707"/>
    </source>
</evidence>
<evidence type="ECO:0000256" key="6">
    <source>
        <dbReference type="ARBA" id="ARBA00022807"/>
    </source>
</evidence>
<dbReference type="InterPro" id="IPR027417">
    <property type="entry name" value="P-loop_NTPase"/>
</dbReference>
<evidence type="ECO:0000256" key="4">
    <source>
        <dbReference type="ARBA" id="ARBA00022786"/>
    </source>
</evidence>
<dbReference type="GO" id="GO:0004843">
    <property type="term" value="F:cysteine-type deubiquitinase activity"/>
    <property type="evidence" value="ECO:0007669"/>
    <property type="project" value="UniProtKB-EC"/>
</dbReference>
<dbReference type="EMBL" id="CAJNOM010001667">
    <property type="protein sequence ID" value="CAF1615784.1"/>
    <property type="molecule type" value="Genomic_DNA"/>
</dbReference>
<evidence type="ECO:0000313" key="14">
    <source>
        <dbReference type="EMBL" id="CAF1615784.1"/>
    </source>
</evidence>
<feature type="coiled-coil region" evidence="7">
    <location>
        <begin position="596"/>
        <end position="644"/>
    </location>
</feature>
<dbReference type="Proteomes" id="UP000663877">
    <property type="component" value="Unassembled WGS sequence"/>
</dbReference>
<dbReference type="Proteomes" id="UP000663832">
    <property type="component" value="Unassembled WGS sequence"/>
</dbReference>
<dbReference type="PANTHER" id="PTHR13367">
    <property type="entry name" value="UBIQUITIN THIOESTERASE"/>
    <property type="match status" value="1"/>
</dbReference>
<accession>A0A815LBC6</accession>
<proteinExistence type="predicted"/>
<sequence length="3166" mass="370728">MFSTKFRFASSHDNYDTLNAQEVDESILNHLFLPHGLSSSAKGDYLIQSGHENEYKLLQFVHDYLKSLDEKNELPIFSTLKICMERWSSVQNAKTCSVSVLQSTIQELSTGDFLPLYFYAQNAAVLIEIDENSLNQPLISSWQVLLPTETITSSLEPHLSCFPVPTFRLPDRCELLSTTHCELLMEFMKNTIEYSKSQKASYTFDETREVPISHFVCQWWTTHFQGVQIDNQTNASISFKKKHRDQIRYKNSAYPFRRSGLWMTMKVVFQTILTKRLGKLGTIVYKLIMADFLTYFILTRQKRINFSISTDLLIHCLRKIVRRLNKIDVLLLSIDSSNINLWVQNTVERIKQNIDNVTPNSDWQTVIEKGEKEDKLRLQLNPDQPEIYHHPCQKLKAYLETNRLNTSSGHSYDRYDYNDRLSSNIAHEHDALPQISALISSENDAINIALARVEIWIQSNLENWINRSLLSTNKGTCFEKLQSFYEDYQRRALDFYYSNNQSTDPIGYSRFILTSLSIIRLMHLKLCEDPQFERLKLHAIRIPNLSNLFEFLVLPSRDDMIRVRELYDYFLEFNGKPYPDLLSKINSSNAFGIHFAENSMEINENLQEIQEQVEQDKKDKTEEINNAKEKYEKLMEKVNDLKCECEPTILYRKCTRCTMMKEAENIKVEIYECPIPSERQSALAVMFELQMPKEIRCYRDILWQFINRPKPNPSNSMHEWLSTRPHRKKLAQYVKSSHCCKVKLVSQTKSITESHYSAPRHIMSTSLEEFFYENSLQVQISSNKINEFQDECQTLTPKLTDSNYKDLQFAIKNTDFVQNQVIAELSKCSLKLKLAEFIEYGSFRSGHRLQWWNLLSILELDSLSMDEESVVILITHALLQYGPVTENRQSLTCSWCPESHQQLLEDHFLDELMTRLDHHLKDCECNWQNELILVIITIIVMRMFTICNSTRKQQMTNLVLKCRKTGEKWIQLISETIQSSSTSDSDMMNGLRDKIIVIGITYLLTFSIYTDSSNKLVLTNKDVISLLIIATTMHDNSILNKKTAHMSIFMRNLMRYSEHVLLSIHPIINKLLEESSYESLNEFCAIHWAVVRTKSTMNCKWEKRNKDIYDGWYDGEYESNKLSIDFIRGRFFVNKMTIGFLPDRITSDELFRRVFGEHIFEVQAAESEDSYITKHGYHDNGNVYYEFTCKNDYIYYGKCDLVVYERHLKTNDKFELIPSSCFEGELPDIFVSNYSHWRDINKNQLEFRPIHFQDSNFLINKDYILTVRKGYFTTSNPEDMQILIDRSSSFFQSLFTRYFNRLDEESYIYMIKHDGFIHIHLSRLGIAFKYDIHTKIMTSREYSDMYVDENQSFGTLTGLKSGLLLSPIGETNERNTSSLCRKLIVPFGLVQATKVSKTGHQIVTIDRKPSSTLMLHQYFVFVLNDRLRVLQPTDSPTGWLYLALLHAMTSHSLPDRYTGMTGMERAFQLLYSAGCWSDQPYDAITRNILLQIAIISPKVNFYPENLTCMVKIDWNENSLPYSIQHFGYYLIVKKLVETSEEWNFMHSSLVSNDELQKLFQNKKYNEKLLGKLYWDYRDSYNPTTRLSDQMEKEIRCTNSTQSFQPIWENSSYLTNYSSRGLVDNLYASGDLDLKDSKELACFPLSRWLKDGYQMKNIWLGLLKRAKNVRLLEGDNQKNKMEQFEMLLDFLHYIAGKCASQPYYLQMLKSVLRAQTSLVRSLPYPAFTDYEKIQETSVQSHRINLGKMGYAKRAIVFREIQDCFDKNSIYENENLPDMHQLTRQTNKINRLLQSWRYNAKLRLFLDDIQNHFPSIPIIPLNSKIHVTPQRFDFEPFQVHFQVHITMTDTLIHQISIENARAKFLHPHSNYFIKPVMHIPILTEKKEFPQEIFPSTDSQVNPLSNITNYFKKHLTESWDKFNLTEEYQQEPPSLDEIKQFLDSFRRESKQFWNELVQSITTANDLLVKMGLVVRILPTTLISIFQQIWLNENNSTVLHLRLTHDQCILLGGIMVNWIVEQQIERALNFANLEKLEDFEKEILNVPHANWTPSQHVPWLILELEMNITIREVQVQVARHMMQPSLNENNSSVRNIVMQMNMGEGKTSVILPMLAVSLCSLSSNLVRVIVLKALFPTNYQSLRYKLGGLLNRRVIPFACRRDMNFTYQQANKIFDRFKQGIHNLDIVITSPEDILSFDLLTIDKCRRNEYDAGSSMLSIQSWVKKYVRDVLDESDEILHVKYQLIYSIGRQQQVDGGMERWKTIQYVLNLVKQHAANIAQKYTNDVFYKSPKRQSSFPEFRLLNHESYPKLCRRIARDWINQKSYRQSDQQQILSFILDTNSSVDDLPNQFSQNTTQLFLILRGLLSSEVLFVALKKRYRVNFGINPNTKFNRLMAVPFRAKDVAAENTEFGHPDVAIVLTQISYYYQGLTDSQIYQCFNRLNQDESEPEMIYDQWISLEEENDIIASIKQWKRINLKDYQQRTQLLFPSLRYNMLVINYFLNHFVFPLEAKQFPQKLVASAWDLSSSLREKIITGFSGTNDTQLLLPVHIRQCDLPELQKTDAIVLHNLLHSKNDHYQDLPSATNTDEILKRIGTREPMIQVILDVGALLIDGTNRQIAVKWLDLSDKMKIDYVVYFESDSIFVCNRQYQHHAFATSPASERLDRCVFYLDEIHTRGTDFKFPNEFRAAVTLGNGLTKDRLVQACMRMRKLGRYHWLSFWSSNEVHQQIRTMRNNTTSRNETGNSNEEITLTDILRWVYENTQQATWDGLHLWATQSLSFQRKLAAFRSIDWKKEETSYTNAIMDTIAKESLEAEVLELKLMYGVSKTFKTISDIYSARHEHFNIFSSVEIHEAVSERLRDYGGSKKLLTQLLDEEQQRELEREQELEEERQQKRPSPVHPAEPQLRDEIKALCNMHDPMLNLSKITSVFHPISNAFLGTTFYRECQSRCWPENLWVTDEFTRVIQTQGESLDPFLRPSRWILIYRNEHVIFVSPFEANWLMGHLYNLYRQQSSKELFTTTLRLILPRTRRDQSIIVDKPILTMPPSNLPNLGALSFSIPIEWLVVLFIFNGTLYFKTTDEQNAFCQCLGLCPKPRTETEEDAFEKGWIAFDGFVDKIEHRALLQLHQCYFRTNPLAFMRILVENRNNTHAPLISHVGSILTNTVKLPV</sequence>
<dbReference type="InterPro" id="IPR046541">
    <property type="entry name" value="DUF6606"/>
</dbReference>
<evidence type="ECO:0000256" key="5">
    <source>
        <dbReference type="ARBA" id="ARBA00022801"/>
    </source>
</evidence>
<dbReference type="Pfam" id="PF12340">
    <property type="entry name" value="DUF3638"/>
    <property type="match status" value="1"/>
</dbReference>
<dbReference type="EMBL" id="CAJNOI010001342">
    <property type="protein sequence ID" value="CAF1405674.1"/>
    <property type="molecule type" value="Genomic_DNA"/>
</dbReference>
<keyword evidence="7" id="KW-0175">Coiled coil</keyword>
<gene>
    <name evidence="12" type="ORF">BJG266_LOCUS37914</name>
    <name evidence="13" type="ORF">BJG266_LOCUS37916</name>
    <name evidence="14" type="ORF">QVE165_LOCUS54796</name>
    <name evidence="15" type="ORF">QVE165_LOCUS54798</name>
</gene>
<feature type="domain" description="DUF6606" evidence="11">
    <location>
        <begin position="27"/>
        <end position="296"/>
    </location>
</feature>
<reference evidence="13" key="1">
    <citation type="submission" date="2021-02" db="EMBL/GenBank/DDBJ databases">
        <authorList>
            <person name="Nowell W R."/>
        </authorList>
    </citation>
    <scope>NUCLEOTIDE SEQUENCE</scope>
</reference>
<evidence type="ECO:0000313" key="12">
    <source>
        <dbReference type="EMBL" id="CAF1405626.1"/>
    </source>
</evidence>
<dbReference type="InterPro" id="IPR022099">
    <property type="entry name" value="DUF3638"/>
</dbReference>
<evidence type="ECO:0000256" key="3">
    <source>
        <dbReference type="ARBA" id="ARBA00022670"/>
    </source>
</evidence>
<comment type="catalytic activity">
    <reaction evidence="1">
        <text>Thiol-dependent hydrolysis of ester, thioester, amide, peptide and isopeptide bonds formed by the C-terminal Gly of ubiquitin (a 76-residue protein attached to proteins as an intracellular targeting signal).</text>
        <dbReference type="EC" id="3.4.19.12"/>
    </reaction>
</comment>
<evidence type="ECO:0000259" key="10">
    <source>
        <dbReference type="Pfam" id="PF12359"/>
    </source>
</evidence>
<dbReference type="InterPro" id="IPR022105">
    <property type="entry name" value="DUF3645"/>
</dbReference>
<dbReference type="Pfam" id="PF20255">
    <property type="entry name" value="DUF6606"/>
    <property type="match status" value="1"/>
</dbReference>
<comment type="caution">
    <text evidence="13">The sequence shown here is derived from an EMBL/GenBank/DDBJ whole genome shotgun (WGS) entry which is preliminary data.</text>
</comment>
<evidence type="ECO:0000313" key="16">
    <source>
        <dbReference type="Proteomes" id="UP000663832"/>
    </source>
</evidence>
<name>A0A815LBC6_9BILA</name>
<feature type="domain" description="DUF3638" evidence="9">
    <location>
        <begin position="2044"/>
        <end position="2274"/>
    </location>
</feature>
<evidence type="ECO:0000259" key="9">
    <source>
        <dbReference type="Pfam" id="PF12340"/>
    </source>
</evidence>
<evidence type="ECO:0000256" key="8">
    <source>
        <dbReference type="SAM" id="MobiDB-lite"/>
    </source>
</evidence>
<dbReference type="PANTHER" id="PTHR13367:SF33">
    <property type="entry name" value="P-LOOP CONTAINING NUCLEOSIDE TRIPHOSPHATE HYDROLASE PROTEIN"/>
    <property type="match status" value="1"/>
</dbReference>
<feature type="region of interest" description="Disordered" evidence="8">
    <location>
        <begin position="2876"/>
        <end position="2899"/>
    </location>
</feature>
<dbReference type="EMBL" id="CAJNOM010001668">
    <property type="protein sequence ID" value="CAF1615799.1"/>
    <property type="molecule type" value="Genomic_DNA"/>
</dbReference>
<keyword evidence="4" id="KW-0833">Ubl conjugation pathway</keyword>
<evidence type="ECO:0000313" key="17">
    <source>
        <dbReference type="Proteomes" id="UP000663877"/>
    </source>
</evidence>
<evidence type="ECO:0000313" key="13">
    <source>
        <dbReference type="EMBL" id="CAF1405674.1"/>
    </source>
</evidence>
<dbReference type="OrthoDB" id="9991011at2759"/>
<keyword evidence="3" id="KW-0645">Protease</keyword>
<dbReference type="GO" id="GO:0006508">
    <property type="term" value="P:proteolysis"/>
    <property type="evidence" value="ECO:0007669"/>
    <property type="project" value="UniProtKB-KW"/>
</dbReference>
<protein>
    <recommendedName>
        <fullName evidence="2">ubiquitinyl hydrolase 1</fullName>
        <ecNumber evidence="2">3.4.19.12</ecNumber>
    </recommendedName>
</protein>
<keyword evidence="5" id="KW-0378">Hydrolase</keyword>
<keyword evidence="16" id="KW-1185">Reference proteome</keyword>
<evidence type="ECO:0000313" key="15">
    <source>
        <dbReference type="EMBL" id="CAF1615799.1"/>
    </source>
</evidence>
<evidence type="ECO:0000259" key="11">
    <source>
        <dbReference type="Pfam" id="PF20255"/>
    </source>
</evidence>
<keyword evidence="6" id="KW-0788">Thiol protease</keyword>
<dbReference type="EMBL" id="CAJNOI010001341">
    <property type="protein sequence ID" value="CAF1405626.1"/>
    <property type="molecule type" value="Genomic_DNA"/>
</dbReference>